<organism evidence="2 3">
    <name type="scientific">Microbacterium dauci</name>
    <dbReference type="NCBI Taxonomy" id="3048008"/>
    <lineage>
        <taxon>Bacteria</taxon>
        <taxon>Bacillati</taxon>
        <taxon>Actinomycetota</taxon>
        <taxon>Actinomycetes</taxon>
        <taxon>Micrococcales</taxon>
        <taxon>Microbacteriaceae</taxon>
        <taxon>Microbacterium</taxon>
    </lineage>
</organism>
<dbReference type="Proteomes" id="UP001321481">
    <property type="component" value="Unassembled WGS sequence"/>
</dbReference>
<feature type="compositionally biased region" description="Basic and acidic residues" evidence="1">
    <location>
        <begin position="1"/>
        <end position="10"/>
    </location>
</feature>
<evidence type="ECO:0000313" key="2">
    <source>
        <dbReference type="EMBL" id="MDJ1115378.1"/>
    </source>
</evidence>
<proteinExistence type="predicted"/>
<comment type="caution">
    <text evidence="2">The sequence shown here is derived from an EMBL/GenBank/DDBJ whole genome shotgun (WGS) entry which is preliminary data.</text>
</comment>
<protein>
    <recommendedName>
        <fullName evidence="4">Multidrug transporter</fullName>
    </recommendedName>
</protein>
<keyword evidence="3" id="KW-1185">Reference proteome</keyword>
<gene>
    <name evidence="2" type="ORF">QNI14_13070</name>
</gene>
<evidence type="ECO:0000256" key="1">
    <source>
        <dbReference type="SAM" id="MobiDB-lite"/>
    </source>
</evidence>
<name>A0ABT6ZHI8_9MICO</name>
<accession>A0ABT6ZHI8</accession>
<reference evidence="2 3" key="1">
    <citation type="submission" date="2023-05" db="EMBL/GenBank/DDBJ databases">
        <title>Microbacterium dauci sp.nov., Isolated from Carrot Rhizosphere Soil.</title>
        <authorList>
            <person name="Xiao Z."/>
            <person name="Zheng J."/>
        </authorList>
    </citation>
    <scope>NUCLEOTIDE SEQUENCE [LARGE SCALE GENOMIC DNA]</scope>
    <source>
        <strain evidence="2 3">LX3-4</strain>
    </source>
</reference>
<evidence type="ECO:0008006" key="4">
    <source>
        <dbReference type="Google" id="ProtNLM"/>
    </source>
</evidence>
<evidence type="ECO:0000313" key="3">
    <source>
        <dbReference type="Proteomes" id="UP001321481"/>
    </source>
</evidence>
<feature type="region of interest" description="Disordered" evidence="1">
    <location>
        <begin position="1"/>
        <end position="87"/>
    </location>
</feature>
<dbReference type="EMBL" id="JASJND010000007">
    <property type="protein sequence ID" value="MDJ1115378.1"/>
    <property type="molecule type" value="Genomic_DNA"/>
</dbReference>
<dbReference type="RefSeq" id="WP_283717056.1">
    <property type="nucleotide sequence ID" value="NZ_JASJND010000007.1"/>
</dbReference>
<sequence>MDTQHDRTDEPTPATESQHSARNDLAHDTAYSPGSESETARKQDEGMGVSVDEDIDESQVQVAPGTGGPDDVGEVTVDPQDLNLSGH</sequence>